<dbReference type="STRING" id="315423.SAMN04488020_104129"/>
<accession>A0A1Y5SM05</accession>
<dbReference type="Proteomes" id="UP000193870">
    <property type="component" value="Unassembled WGS sequence"/>
</dbReference>
<dbReference type="PIRSF" id="PIRSF032064">
    <property type="entry name" value="UCP032064"/>
    <property type="match status" value="1"/>
</dbReference>
<dbReference type="Pfam" id="PF05258">
    <property type="entry name" value="DciA"/>
    <property type="match status" value="1"/>
</dbReference>
<dbReference type="AlphaFoldDB" id="A0A1Y5SM05"/>
<dbReference type="PANTHER" id="PTHR36456:SF1">
    <property type="entry name" value="UPF0232 PROTEIN SCO3875"/>
    <property type="match status" value="1"/>
</dbReference>
<organism evidence="2 3">
    <name type="scientific">Palleronia marisminoris</name>
    <dbReference type="NCBI Taxonomy" id="315423"/>
    <lineage>
        <taxon>Bacteria</taxon>
        <taxon>Pseudomonadati</taxon>
        <taxon>Pseudomonadota</taxon>
        <taxon>Alphaproteobacteria</taxon>
        <taxon>Rhodobacterales</taxon>
        <taxon>Roseobacteraceae</taxon>
        <taxon>Palleronia</taxon>
    </lineage>
</organism>
<dbReference type="OrthoDB" id="7160947at2"/>
<evidence type="ECO:0000256" key="1">
    <source>
        <dbReference type="SAM" id="MobiDB-lite"/>
    </source>
</evidence>
<dbReference type="EMBL" id="FWFV01000004">
    <property type="protein sequence ID" value="SLN40873.1"/>
    <property type="molecule type" value="Genomic_DNA"/>
</dbReference>
<reference evidence="2 3" key="1">
    <citation type="submission" date="2017-03" db="EMBL/GenBank/DDBJ databases">
        <authorList>
            <person name="Afonso C.L."/>
            <person name="Miller P.J."/>
            <person name="Scott M.A."/>
            <person name="Spackman E."/>
            <person name="Goraichik I."/>
            <person name="Dimitrov K.M."/>
            <person name="Suarez D.L."/>
            <person name="Swayne D.E."/>
        </authorList>
    </citation>
    <scope>NUCLEOTIDE SEQUENCE [LARGE SCALE GENOMIC DNA]</scope>
    <source>
        <strain evidence="2 3">CECT 7066</strain>
    </source>
</reference>
<dbReference type="PANTHER" id="PTHR36456">
    <property type="entry name" value="UPF0232 PROTEIN SCO3875"/>
    <property type="match status" value="1"/>
</dbReference>
<sequence>MSQSQTPYRRKFRKGPVRAATLVERDIRRVGESRGFAVSRLLTHWHEVAGPEIAAICRPVDVSFSRGGIGATLTILTTGAQAPMLQMQTETLRRKVNACYGYDAIRRIHITQTAPSGFGPEAPMRAEAPSRPIDPDARSEAASVSDPDLRAALERLGTNVRADRPRKDHP</sequence>
<dbReference type="RefSeq" id="WP_085853752.1">
    <property type="nucleotide sequence ID" value="NZ_FOPF01000004.1"/>
</dbReference>
<proteinExistence type="predicted"/>
<name>A0A1Y5SM05_9RHOB</name>
<gene>
    <name evidence="2" type="ORF">PAM7066_01752</name>
</gene>
<feature type="region of interest" description="Disordered" evidence="1">
    <location>
        <begin position="113"/>
        <end position="170"/>
    </location>
</feature>
<protein>
    <recommendedName>
        <fullName evidence="4">Zn-ribbon-containing, possibly RNA-binding protein and truncated derivatives</fullName>
    </recommendedName>
</protein>
<evidence type="ECO:0000313" key="3">
    <source>
        <dbReference type="Proteomes" id="UP000193870"/>
    </source>
</evidence>
<keyword evidence="3" id="KW-1185">Reference proteome</keyword>
<evidence type="ECO:0000313" key="2">
    <source>
        <dbReference type="EMBL" id="SLN40873.1"/>
    </source>
</evidence>
<dbReference type="InterPro" id="IPR007922">
    <property type="entry name" value="DciA-like"/>
</dbReference>
<evidence type="ECO:0008006" key="4">
    <source>
        <dbReference type="Google" id="ProtNLM"/>
    </source>
</evidence>
<dbReference type="InterPro" id="IPR010593">
    <property type="entry name" value="DUF1159"/>
</dbReference>
<feature type="compositionally biased region" description="Basic and acidic residues" evidence="1">
    <location>
        <begin position="161"/>
        <end position="170"/>
    </location>
</feature>